<dbReference type="OrthoDB" id="3799080at2759"/>
<protein>
    <submittedName>
        <fullName evidence="2">Uncharacterized protein</fullName>
    </submittedName>
</protein>
<feature type="region of interest" description="Disordered" evidence="1">
    <location>
        <begin position="72"/>
        <end position="198"/>
    </location>
</feature>
<evidence type="ECO:0000313" key="2">
    <source>
        <dbReference type="EMBL" id="KAH7136012.1"/>
    </source>
</evidence>
<dbReference type="EMBL" id="JAGMWT010000002">
    <property type="protein sequence ID" value="KAH7136012.1"/>
    <property type="molecule type" value="Genomic_DNA"/>
</dbReference>
<feature type="region of interest" description="Disordered" evidence="1">
    <location>
        <begin position="1"/>
        <end position="34"/>
    </location>
</feature>
<gene>
    <name evidence="2" type="ORF">B0J11DRAFT_597307</name>
</gene>
<dbReference type="AlphaFoldDB" id="A0A9P9EEK4"/>
<sequence length="353" mass="39310">MFKKIFKSRHPVAQPGSPIPPVTGNNGHQPQWQDNEYSSFAPIEYDRSAPSFPRQEENITSLTPVDYVLSPPTHRMPPLTTSAVPVEYPMSPPSAPNPPRAELPENVPEGPVELPGSSVPARYELPVVNSARQTPHIQNTPPSPRPSFNSGSNIPTGRTPLSSSNTTLVNSPRSGLASPTLPEVNVNSKQYPKTSGDKNDGIKKYTVDIYCPLKPDATGIRRQQIPRDVREFRLAKVALIPIVAGKRSFVSLDIVFGELDKAYSHLVEKHFSFCHQTRLTKLDPAAVSGGQVYTIGPLNIAYRDGDREIVYVKFASKAEKDKFKADFFDMWRTLKTRMQFEERTSPSVLFFRL</sequence>
<evidence type="ECO:0000256" key="1">
    <source>
        <dbReference type="SAM" id="MobiDB-lite"/>
    </source>
</evidence>
<organism evidence="2 3">
    <name type="scientific">Dendryphion nanum</name>
    <dbReference type="NCBI Taxonomy" id="256645"/>
    <lineage>
        <taxon>Eukaryota</taxon>
        <taxon>Fungi</taxon>
        <taxon>Dikarya</taxon>
        <taxon>Ascomycota</taxon>
        <taxon>Pezizomycotina</taxon>
        <taxon>Dothideomycetes</taxon>
        <taxon>Pleosporomycetidae</taxon>
        <taxon>Pleosporales</taxon>
        <taxon>Torulaceae</taxon>
        <taxon>Dendryphion</taxon>
    </lineage>
</organism>
<keyword evidence="3" id="KW-1185">Reference proteome</keyword>
<feature type="compositionally biased region" description="Polar residues" evidence="1">
    <location>
        <begin position="130"/>
        <end position="173"/>
    </location>
</feature>
<reference evidence="2" key="1">
    <citation type="journal article" date="2021" name="Nat. Commun.">
        <title>Genetic determinants of endophytism in the Arabidopsis root mycobiome.</title>
        <authorList>
            <person name="Mesny F."/>
            <person name="Miyauchi S."/>
            <person name="Thiergart T."/>
            <person name="Pickel B."/>
            <person name="Atanasova L."/>
            <person name="Karlsson M."/>
            <person name="Huettel B."/>
            <person name="Barry K.W."/>
            <person name="Haridas S."/>
            <person name="Chen C."/>
            <person name="Bauer D."/>
            <person name="Andreopoulos W."/>
            <person name="Pangilinan J."/>
            <person name="LaButti K."/>
            <person name="Riley R."/>
            <person name="Lipzen A."/>
            <person name="Clum A."/>
            <person name="Drula E."/>
            <person name="Henrissat B."/>
            <person name="Kohler A."/>
            <person name="Grigoriev I.V."/>
            <person name="Martin F.M."/>
            <person name="Hacquard S."/>
        </authorList>
    </citation>
    <scope>NUCLEOTIDE SEQUENCE</scope>
    <source>
        <strain evidence="2">MPI-CAGE-CH-0243</strain>
    </source>
</reference>
<feature type="compositionally biased region" description="Basic residues" evidence="1">
    <location>
        <begin position="1"/>
        <end position="10"/>
    </location>
</feature>
<comment type="caution">
    <text evidence="2">The sequence shown here is derived from an EMBL/GenBank/DDBJ whole genome shotgun (WGS) entry which is preliminary data.</text>
</comment>
<accession>A0A9P9EEK4</accession>
<feature type="compositionally biased region" description="Pro residues" evidence="1">
    <location>
        <begin position="90"/>
        <end position="101"/>
    </location>
</feature>
<dbReference type="Proteomes" id="UP000700596">
    <property type="component" value="Unassembled WGS sequence"/>
</dbReference>
<evidence type="ECO:0000313" key="3">
    <source>
        <dbReference type="Proteomes" id="UP000700596"/>
    </source>
</evidence>
<proteinExistence type="predicted"/>
<feature type="compositionally biased region" description="Polar residues" evidence="1">
    <location>
        <begin position="23"/>
        <end position="34"/>
    </location>
</feature>
<name>A0A9P9EEK4_9PLEO</name>